<evidence type="ECO:0000256" key="2">
    <source>
        <dbReference type="SAM" id="Phobius"/>
    </source>
</evidence>
<accession>A0A1I0FA04</accession>
<feature type="coiled-coil region" evidence="1">
    <location>
        <begin position="29"/>
        <end position="56"/>
    </location>
</feature>
<dbReference type="Pfam" id="PF22564">
    <property type="entry name" value="HAAS"/>
    <property type="match status" value="1"/>
</dbReference>
<evidence type="ECO:0000313" key="5">
    <source>
        <dbReference type="Proteomes" id="UP000198618"/>
    </source>
</evidence>
<gene>
    <name evidence="4" type="ORF">SAMN05216389_11476</name>
</gene>
<name>A0A1I0FA04_9BACI</name>
<keyword evidence="2" id="KW-0472">Membrane</keyword>
<evidence type="ECO:0000259" key="3">
    <source>
        <dbReference type="Pfam" id="PF08006"/>
    </source>
</evidence>
<reference evidence="4 5" key="1">
    <citation type="submission" date="2016-10" db="EMBL/GenBank/DDBJ databases">
        <authorList>
            <person name="de Groot N.N."/>
        </authorList>
    </citation>
    <scope>NUCLEOTIDE SEQUENCE [LARGE SCALE GENOMIC DNA]</scope>
    <source>
        <strain evidence="4 5">IBRC-M 10780</strain>
    </source>
</reference>
<dbReference type="OrthoDB" id="1750748at2"/>
<evidence type="ECO:0000256" key="1">
    <source>
        <dbReference type="SAM" id="Coils"/>
    </source>
</evidence>
<feature type="transmembrane region" description="Helical" evidence="2">
    <location>
        <begin position="111"/>
        <end position="132"/>
    </location>
</feature>
<keyword evidence="2" id="KW-0812">Transmembrane</keyword>
<dbReference type="EMBL" id="FOHE01000014">
    <property type="protein sequence ID" value="SET54761.1"/>
    <property type="molecule type" value="Genomic_DNA"/>
</dbReference>
<dbReference type="AlphaFoldDB" id="A0A1I0FA04"/>
<keyword evidence="2" id="KW-1133">Transmembrane helix</keyword>
<feature type="domain" description="HAAS transmembrane region" evidence="3">
    <location>
        <begin position="93"/>
        <end position="206"/>
    </location>
</feature>
<dbReference type="Gene3D" id="1.10.1900.10">
    <property type="entry name" value="c-terminal domain of poly(a) binding protein"/>
    <property type="match status" value="1"/>
</dbReference>
<feature type="transmembrane region" description="Helical" evidence="2">
    <location>
        <begin position="144"/>
        <end position="164"/>
    </location>
</feature>
<dbReference type="Proteomes" id="UP000198618">
    <property type="component" value="Unassembled WGS sequence"/>
</dbReference>
<feature type="transmembrane region" description="Helical" evidence="2">
    <location>
        <begin position="170"/>
        <end position="193"/>
    </location>
</feature>
<dbReference type="SUPFAM" id="SSF158560">
    <property type="entry name" value="BH3980-like"/>
    <property type="match status" value="1"/>
</dbReference>
<dbReference type="PANTHER" id="PTHR41307:SF1">
    <property type="entry name" value="MEMBRANE PROTEIN"/>
    <property type="match status" value="1"/>
</dbReference>
<keyword evidence="1" id="KW-0175">Coiled coil</keyword>
<protein>
    <recommendedName>
        <fullName evidence="3">HAAS transmembrane region domain-containing protein</fullName>
    </recommendedName>
</protein>
<dbReference type="RefSeq" id="WP_090871097.1">
    <property type="nucleotide sequence ID" value="NZ_FOHE01000014.1"/>
</dbReference>
<feature type="transmembrane region" description="Helical" evidence="2">
    <location>
        <begin position="228"/>
        <end position="244"/>
    </location>
</feature>
<proteinExistence type="predicted"/>
<sequence>MNDKMNLSERSKSFLEELRVYLFSSGKNSNEIDEIVEELEAHLEEAEAKGKSIEHVVGKSPKEYMQTVSNEMDIDYRTWIKYVVLIILGSFSFSIIGDLLEGNLSYSLFEIVGHVVIIAISIAIIFSSYRYISGKNYSTMKQFSILLIPATLPFLLFLGLIYLNRSIETPIIHINTVWSITIGVITILFIIGVSIWAKSLILLVFVAFLTLPEYFLSKTTMTIQDQLIISQLITIGGIGVYLFLSMKKNYRNLN</sequence>
<keyword evidence="5" id="KW-1185">Reference proteome</keyword>
<dbReference type="PANTHER" id="PTHR41307">
    <property type="entry name" value="MEMBRANE PROTEIN-RELATED"/>
    <property type="match status" value="1"/>
</dbReference>
<feature type="transmembrane region" description="Helical" evidence="2">
    <location>
        <begin position="79"/>
        <end position="99"/>
    </location>
</feature>
<feature type="transmembrane region" description="Helical" evidence="2">
    <location>
        <begin position="200"/>
        <end position="216"/>
    </location>
</feature>
<dbReference type="STRING" id="930131.SAMN05216389_11476"/>
<dbReference type="InterPro" id="IPR012963">
    <property type="entry name" value="HAAS_TM"/>
</dbReference>
<organism evidence="4 5">
    <name type="scientific">Oceanobacillus limi</name>
    <dbReference type="NCBI Taxonomy" id="930131"/>
    <lineage>
        <taxon>Bacteria</taxon>
        <taxon>Bacillati</taxon>
        <taxon>Bacillota</taxon>
        <taxon>Bacilli</taxon>
        <taxon>Bacillales</taxon>
        <taxon>Bacillaceae</taxon>
        <taxon>Oceanobacillus</taxon>
    </lineage>
</organism>
<dbReference type="Pfam" id="PF08006">
    <property type="entry name" value="HAAS_TM"/>
    <property type="match status" value="1"/>
</dbReference>
<evidence type="ECO:0000313" key="4">
    <source>
        <dbReference type="EMBL" id="SET54761.1"/>
    </source>
</evidence>